<feature type="compositionally biased region" description="Basic and acidic residues" evidence="5">
    <location>
        <begin position="1"/>
        <end position="10"/>
    </location>
</feature>
<comment type="subunit">
    <text evidence="1">Homodimer.</text>
</comment>
<dbReference type="GO" id="GO:0006144">
    <property type="term" value="P:purine nucleobase metabolic process"/>
    <property type="evidence" value="ECO:0007669"/>
    <property type="project" value="UniProtKB-KW"/>
</dbReference>
<dbReference type="RefSeq" id="XP_005762987.1">
    <property type="nucleotide sequence ID" value="XM_005762930.1"/>
</dbReference>
<dbReference type="GeneID" id="17256709"/>
<sequence length="212" mass="23054">MSRAHAEHVSSGDLDAEAAAWNDGPDGEWGSRLGRLWRGWPRAATSELPPLRARTATRANFAAFGELVAESEDGELYDATAGGIDASLDLSQGPPRLYLMRLDGPRELSVSMITRHQRVTQCLGALGEEKDFYLVVHQPGDEPSVGGLNAFRVPPRHFVKLHAGTWHAGPLWTRDEHRTFVNLELADTNITDHDCVDLVAGSIPLLVDAAAS</sequence>
<evidence type="ECO:0000313" key="6">
    <source>
        <dbReference type="EnsemblProtists" id="EOD10558"/>
    </source>
</evidence>
<dbReference type="Gene3D" id="2.60.120.480">
    <property type="entry name" value="Ureidoglycolate hydrolase"/>
    <property type="match status" value="1"/>
</dbReference>
<dbReference type="SUPFAM" id="SSF51182">
    <property type="entry name" value="RmlC-like cupins"/>
    <property type="match status" value="1"/>
</dbReference>
<dbReference type="InterPro" id="IPR011051">
    <property type="entry name" value="RmlC_Cupin_sf"/>
</dbReference>
<evidence type="ECO:0000256" key="2">
    <source>
        <dbReference type="ARBA" id="ARBA00022631"/>
    </source>
</evidence>
<evidence type="ECO:0000256" key="5">
    <source>
        <dbReference type="SAM" id="MobiDB-lite"/>
    </source>
</evidence>
<dbReference type="Pfam" id="PF04115">
    <property type="entry name" value="Ureidogly_lyase"/>
    <property type="match status" value="1"/>
</dbReference>
<dbReference type="AlphaFoldDB" id="A0A0D3IH23"/>
<protein>
    <recommendedName>
        <fullName evidence="8">Ureidoglycolate hydrolase</fullName>
    </recommendedName>
</protein>
<dbReference type="InterPro" id="IPR024060">
    <property type="entry name" value="Ureidoglycolate_lyase_dom_sf"/>
</dbReference>
<dbReference type="InterPro" id="IPR007247">
    <property type="entry name" value="Ureidogly_lyase"/>
</dbReference>
<dbReference type="PaxDb" id="2903-EOD10558"/>
<dbReference type="PANTHER" id="PTHR35721">
    <property type="entry name" value="UREIDOGLYCOLATE HYDROLASE"/>
    <property type="match status" value="1"/>
</dbReference>
<evidence type="ECO:0000256" key="4">
    <source>
        <dbReference type="ARBA" id="ARBA00047684"/>
    </source>
</evidence>
<dbReference type="GO" id="GO:0004848">
    <property type="term" value="F:ureidoglycolate hydrolase activity"/>
    <property type="evidence" value="ECO:0007669"/>
    <property type="project" value="InterPro"/>
</dbReference>
<proteinExistence type="predicted"/>
<evidence type="ECO:0000313" key="7">
    <source>
        <dbReference type="Proteomes" id="UP000013827"/>
    </source>
</evidence>
<dbReference type="PANTHER" id="PTHR35721:SF1">
    <property type="entry name" value="UREIDOGLYCOLATE HYDROLASE"/>
    <property type="match status" value="1"/>
</dbReference>
<evidence type="ECO:0008006" key="8">
    <source>
        <dbReference type="Google" id="ProtNLM"/>
    </source>
</evidence>
<evidence type="ECO:0000256" key="3">
    <source>
        <dbReference type="ARBA" id="ARBA00023239"/>
    </source>
</evidence>
<reference evidence="6" key="2">
    <citation type="submission" date="2024-10" db="UniProtKB">
        <authorList>
            <consortium name="EnsemblProtists"/>
        </authorList>
    </citation>
    <scope>IDENTIFICATION</scope>
</reference>
<dbReference type="GO" id="GO:0000256">
    <property type="term" value="P:allantoin catabolic process"/>
    <property type="evidence" value="ECO:0007669"/>
    <property type="project" value="InterPro"/>
</dbReference>
<dbReference type="KEGG" id="ehx:EMIHUDRAFT_76946"/>
<dbReference type="GeneID" id="17276245"/>
<comment type="catalytic activity">
    <reaction evidence="4">
        <text>(S)-ureidoglycolate = urea + glyoxylate</text>
        <dbReference type="Rhea" id="RHEA:11304"/>
        <dbReference type="ChEBI" id="CHEBI:16199"/>
        <dbReference type="ChEBI" id="CHEBI:36655"/>
        <dbReference type="ChEBI" id="CHEBI:57296"/>
        <dbReference type="EC" id="4.3.2.3"/>
    </reaction>
</comment>
<keyword evidence="7" id="KW-1185">Reference proteome</keyword>
<dbReference type="eggNOG" id="ENOG502QVMT">
    <property type="taxonomic scope" value="Eukaryota"/>
</dbReference>
<name>A0A0D3IH23_EMIH1</name>
<dbReference type="GO" id="GO:0050385">
    <property type="term" value="F:ureidoglycolate lyase activity"/>
    <property type="evidence" value="ECO:0007669"/>
    <property type="project" value="UniProtKB-EC"/>
</dbReference>
<organism evidence="6 7">
    <name type="scientific">Emiliania huxleyi (strain CCMP1516)</name>
    <dbReference type="NCBI Taxonomy" id="280463"/>
    <lineage>
        <taxon>Eukaryota</taxon>
        <taxon>Haptista</taxon>
        <taxon>Haptophyta</taxon>
        <taxon>Prymnesiophyceae</taxon>
        <taxon>Isochrysidales</taxon>
        <taxon>Noelaerhabdaceae</taxon>
        <taxon>Emiliania</taxon>
    </lineage>
</organism>
<dbReference type="Proteomes" id="UP000013827">
    <property type="component" value="Unassembled WGS sequence"/>
</dbReference>
<dbReference type="RefSeq" id="XP_005783401.1">
    <property type="nucleotide sequence ID" value="XM_005783344.1"/>
</dbReference>
<evidence type="ECO:0000256" key="1">
    <source>
        <dbReference type="ARBA" id="ARBA00011738"/>
    </source>
</evidence>
<dbReference type="OMA" id="TWHAGPY"/>
<feature type="region of interest" description="Disordered" evidence="5">
    <location>
        <begin position="1"/>
        <end position="25"/>
    </location>
</feature>
<dbReference type="HOGENOM" id="CLU_070445_1_0_1"/>
<keyword evidence="2" id="KW-0659">Purine metabolism</keyword>
<keyword evidence="3" id="KW-0456">Lyase</keyword>
<accession>A0A0D3IH23</accession>
<dbReference type="EnsemblProtists" id="EOD30972">
    <property type="protein sequence ID" value="EOD30972"/>
    <property type="gene ID" value="EMIHUDRAFT_63657"/>
</dbReference>
<dbReference type="KEGG" id="ehx:EMIHUDRAFT_63657"/>
<reference evidence="7" key="1">
    <citation type="journal article" date="2013" name="Nature">
        <title>Pan genome of the phytoplankton Emiliania underpins its global distribution.</title>
        <authorList>
            <person name="Read B.A."/>
            <person name="Kegel J."/>
            <person name="Klute M.J."/>
            <person name="Kuo A."/>
            <person name="Lefebvre S.C."/>
            <person name="Maumus F."/>
            <person name="Mayer C."/>
            <person name="Miller J."/>
            <person name="Monier A."/>
            <person name="Salamov A."/>
            <person name="Young J."/>
            <person name="Aguilar M."/>
            <person name="Claverie J.M."/>
            <person name="Frickenhaus S."/>
            <person name="Gonzalez K."/>
            <person name="Herman E.K."/>
            <person name="Lin Y.C."/>
            <person name="Napier J."/>
            <person name="Ogata H."/>
            <person name="Sarno A.F."/>
            <person name="Shmutz J."/>
            <person name="Schroeder D."/>
            <person name="de Vargas C."/>
            <person name="Verret F."/>
            <person name="von Dassow P."/>
            <person name="Valentin K."/>
            <person name="Van de Peer Y."/>
            <person name="Wheeler G."/>
            <person name="Dacks J.B."/>
            <person name="Delwiche C.F."/>
            <person name="Dyhrman S.T."/>
            <person name="Glockner G."/>
            <person name="John U."/>
            <person name="Richards T."/>
            <person name="Worden A.Z."/>
            <person name="Zhang X."/>
            <person name="Grigoriev I.V."/>
            <person name="Allen A.E."/>
            <person name="Bidle K."/>
            <person name="Borodovsky M."/>
            <person name="Bowler C."/>
            <person name="Brownlee C."/>
            <person name="Cock J.M."/>
            <person name="Elias M."/>
            <person name="Gladyshev V.N."/>
            <person name="Groth M."/>
            <person name="Guda C."/>
            <person name="Hadaegh A."/>
            <person name="Iglesias-Rodriguez M.D."/>
            <person name="Jenkins J."/>
            <person name="Jones B.M."/>
            <person name="Lawson T."/>
            <person name="Leese F."/>
            <person name="Lindquist E."/>
            <person name="Lobanov A."/>
            <person name="Lomsadze A."/>
            <person name="Malik S.B."/>
            <person name="Marsh M.E."/>
            <person name="Mackinder L."/>
            <person name="Mock T."/>
            <person name="Mueller-Roeber B."/>
            <person name="Pagarete A."/>
            <person name="Parker M."/>
            <person name="Probert I."/>
            <person name="Quesneville H."/>
            <person name="Raines C."/>
            <person name="Rensing S.A."/>
            <person name="Riano-Pachon D.M."/>
            <person name="Richier S."/>
            <person name="Rokitta S."/>
            <person name="Shiraiwa Y."/>
            <person name="Soanes D.M."/>
            <person name="van der Giezen M."/>
            <person name="Wahlund T.M."/>
            <person name="Williams B."/>
            <person name="Wilson W."/>
            <person name="Wolfe G."/>
            <person name="Wurch L.L."/>
        </authorList>
    </citation>
    <scope>NUCLEOTIDE SEQUENCE</scope>
</reference>
<dbReference type="EnsemblProtists" id="EOD10558">
    <property type="protein sequence ID" value="EOD10558"/>
    <property type="gene ID" value="EMIHUDRAFT_76946"/>
</dbReference>